<feature type="non-terminal residue" evidence="6">
    <location>
        <position position="1"/>
    </location>
</feature>
<comment type="caution">
    <text evidence="6">The sequence shown here is derived from an EMBL/GenBank/DDBJ whole genome shotgun (WGS) entry which is preliminary data.</text>
</comment>
<dbReference type="Pfam" id="PF00668">
    <property type="entry name" value="Condensation"/>
    <property type="match status" value="1"/>
</dbReference>
<evidence type="ECO:0000256" key="1">
    <source>
        <dbReference type="ARBA" id="ARBA00001957"/>
    </source>
</evidence>
<dbReference type="InterPro" id="IPR045851">
    <property type="entry name" value="AMP-bd_C_sf"/>
</dbReference>
<dbReference type="Pfam" id="PF13193">
    <property type="entry name" value="AMP-binding_C"/>
    <property type="match status" value="1"/>
</dbReference>
<dbReference type="InterPro" id="IPR020845">
    <property type="entry name" value="AMP-binding_CS"/>
</dbReference>
<dbReference type="GO" id="GO:0044550">
    <property type="term" value="P:secondary metabolite biosynthetic process"/>
    <property type="evidence" value="ECO:0007669"/>
    <property type="project" value="TreeGrafter"/>
</dbReference>
<dbReference type="InterPro" id="IPR001242">
    <property type="entry name" value="Condensation_dom"/>
</dbReference>
<dbReference type="Gene3D" id="3.30.300.30">
    <property type="match status" value="1"/>
</dbReference>
<evidence type="ECO:0000313" key="6">
    <source>
        <dbReference type="EMBL" id="TWI84569.1"/>
    </source>
</evidence>
<evidence type="ECO:0000259" key="5">
    <source>
        <dbReference type="PROSITE" id="PS50075"/>
    </source>
</evidence>
<keyword evidence="3" id="KW-0597">Phosphoprotein</keyword>
<dbReference type="Gene3D" id="1.10.1200.10">
    <property type="entry name" value="ACP-like"/>
    <property type="match status" value="1"/>
</dbReference>
<dbReference type="FunFam" id="1.10.1200.10:FF:000005">
    <property type="entry name" value="Nonribosomal peptide synthetase 1"/>
    <property type="match status" value="1"/>
</dbReference>
<dbReference type="InterPro" id="IPR042099">
    <property type="entry name" value="ANL_N_sf"/>
</dbReference>
<comment type="cofactor">
    <cofactor evidence="1">
        <name>pantetheine 4'-phosphate</name>
        <dbReference type="ChEBI" id="CHEBI:47942"/>
    </cofactor>
</comment>
<gene>
    <name evidence="6" type="ORF">LX66_4939</name>
</gene>
<dbReference type="GO" id="GO:0043041">
    <property type="term" value="P:amino acid activation for nonribosomal peptide biosynthetic process"/>
    <property type="evidence" value="ECO:0007669"/>
    <property type="project" value="TreeGrafter"/>
</dbReference>
<dbReference type="PROSITE" id="PS50075">
    <property type="entry name" value="CARRIER"/>
    <property type="match status" value="1"/>
</dbReference>
<dbReference type="InterPro" id="IPR000873">
    <property type="entry name" value="AMP-dep_synth/lig_dom"/>
</dbReference>
<dbReference type="InterPro" id="IPR010071">
    <property type="entry name" value="AA_adenyl_dom"/>
</dbReference>
<proteinExistence type="predicted"/>
<dbReference type="PANTHER" id="PTHR45527:SF1">
    <property type="entry name" value="FATTY ACID SYNTHASE"/>
    <property type="match status" value="1"/>
</dbReference>
<dbReference type="InterPro" id="IPR009081">
    <property type="entry name" value="PP-bd_ACP"/>
</dbReference>
<dbReference type="Pfam" id="PF00501">
    <property type="entry name" value="AMP-binding"/>
    <property type="match status" value="1"/>
</dbReference>
<sequence length="1218" mass="134877">PGKGIGYGLLRYLRDGGGVLPFDMPAGRITFNYLGDFGSGVSGATGEELFLYSGDYRGRELRADYELDHALTVTGLQVSGRLRVMVDYSRSQYDDATIAGFVNRYESLLLGLIRDLAGDDGRYVTPSDLSYRGLSMSEVSALGSAGEVEDVYELSPLQEGIYYHWLAAPGTTAYVEQSSYRLKGRVDIGLLEQSYARLLSRHAILRTAFTHQYGGRNLQVVSRQVSPVFIYRDISGHADKDGYINTYKQNDRAAGFDLGKGSQMRLSVLDLGNQEYEFVWSHHHILMDGWCGTILINECYRIYYALLNKREPLLDNIPSYAHYIRWLSKLDRQVSRRYWQQYLENYETQAPLPFKQPFPAERYDGKNILLQLDAPALNAMQALCRQLEVTESTFIQCAWGYLLSYYNNTQDVVFGSVVSGRPGELDGVEHMIGLFINTVPVRIRYEDNSTVRELLRQAQQEAIASLPHHYTQLSEIQADSPLRNGLFDHLFIYENYPVQPVFTAGATDEGGPGLEQMELLSAAVAEQTNYDFNITVVPAPDGMQIILGYNAACYDPASVARISGHLSNVIGVFTAAPDTYLSAISCLAPGEQQQLLYEWNDTEVPYPGNCTIVDMFEAQALKTPHNTAVVFGSQSVTYSELNGKANTLAFTLSGYGIGPSCFVPLLMSRGIDYVVAFLAVLKTGAAAVPLSINWPAARLQLLLGLLDAQAVLVNKVALERAGLNGEIPALQVDHTILAPEGPPFVNRSCPEDPIYMFYTSGTTGTPKGVVVPHQGITNRFLWMNGHFGTASATAVLRTTRHIFDSSVWQLYWPLINGGKTVIPEEDIPFNLQYFTRLLQDHAISMTDFVPSLFNELVNELQQGEGRHDLHSLQHIVIGGEAITVSAVNRFRECYPGIRLTNLYGPTEASIGCVYFELEAHHYVAIPIGRPISNVRIYILDKKGRPVPEGVNGEICIAGVCLAQGYFKDAAGTASRFLPDRYAPATAARPVYYRTGDTGKWLPDGNIAYTGRADDQVKIRGYRIEPAEIEDTLRGLDGVKDAVVVARTTGAGARELVACITGPSRVDMTAVHTYLKSRLPEYMIPRVCIQVDELPLTAAGKVDRKLLLEAAVGAAVPARSYVPPGNELEHKLVKMWQEVLELEQPVGIHDNFFELGGHSIKAIVILSRVQRELGIALGVKELFEDPTVVNLAKKILNIEWLQKGLLHKAPGQEYEKIEL</sequence>
<dbReference type="GO" id="GO:0005737">
    <property type="term" value="C:cytoplasm"/>
    <property type="evidence" value="ECO:0007669"/>
    <property type="project" value="TreeGrafter"/>
</dbReference>
<evidence type="ECO:0000313" key="7">
    <source>
        <dbReference type="Proteomes" id="UP000316778"/>
    </source>
</evidence>
<accession>A0A562STF0</accession>
<dbReference type="AlphaFoldDB" id="A0A562STF0"/>
<dbReference type="Proteomes" id="UP000316778">
    <property type="component" value="Unassembled WGS sequence"/>
</dbReference>
<name>A0A562STF0_CHIJA</name>
<dbReference type="InterPro" id="IPR025110">
    <property type="entry name" value="AMP-bd_C"/>
</dbReference>
<evidence type="ECO:0000256" key="2">
    <source>
        <dbReference type="ARBA" id="ARBA00022450"/>
    </source>
</evidence>
<dbReference type="InterPro" id="IPR036736">
    <property type="entry name" value="ACP-like_sf"/>
</dbReference>
<dbReference type="InterPro" id="IPR023213">
    <property type="entry name" value="CAT-like_dom_sf"/>
</dbReference>
<dbReference type="RefSeq" id="WP_145718335.1">
    <property type="nucleotide sequence ID" value="NZ_VLLG01000005.1"/>
</dbReference>
<dbReference type="OrthoDB" id="9778383at2"/>
<dbReference type="Gene3D" id="3.40.50.12780">
    <property type="entry name" value="N-terminal domain of ligase-like"/>
    <property type="match status" value="1"/>
</dbReference>
<dbReference type="PROSITE" id="PS00455">
    <property type="entry name" value="AMP_BINDING"/>
    <property type="match status" value="1"/>
</dbReference>
<organism evidence="6 7">
    <name type="scientific">Chitinophaga japonensis</name>
    <name type="common">Flexibacter japonensis</name>
    <dbReference type="NCBI Taxonomy" id="104662"/>
    <lineage>
        <taxon>Bacteria</taxon>
        <taxon>Pseudomonadati</taxon>
        <taxon>Bacteroidota</taxon>
        <taxon>Chitinophagia</taxon>
        <taxon>Chitinophagales</taxon>
        <taxon>Chitinophagaceae</taxon>
        <taxon>Chitinophaga</taxon>
    </lineage>
</organism>
<dbReference type="Gene3D" id="3.30.559.10">
    <property type="entry name" value="Chloramphenicol acetyltransferase-like domain"/>
    <property type="match status" value="1"/>
</dbReference>
<dbReference type="SUPFAM" id="SSF56801">
    <property type="entry name" value="Acetyl-CoA synthetase-like"/>
    <property type="match status" value="1"/>
</dbReference>
<dbReference type="NCBIfam" id="TIGR01720">
    <property type="entry name" value="NRPS-para261"/>
    <property type="match status" value="1"/>
</dbReference>
<reference evidence="6 7" key="1">
    <citation type="journal article" date="2013" name="Stand. Genomic Sci.">
        <title>Genomic Encyclopedia of Type Strains, Phase I: The one thousand microbial genomes (KMG-I) project.</title>
        <authorList>
            <person name="Kyrpides N.C."/>
            <person name="Woyke T."/>
            <person name="Eisen J.A."/>
            <person name="Garrity G."/>
            <person name="Lilburn T.G."/>
            <person name="Beck B.J."/>
            <person name="Whitman W.B."/>
            <person name="Hugenholtz P."/>
            <person name="Klenk H.P."/>
        </authorList>
    </citation>
    <scope>NUCLEOTIDE SEQUENCE [LARGE SCALE GENOMIC DNA]</scope>
    <source>
        <strain evidence="6 7">DSM 13484</strain>
    </source>
</reference>
<dbReference type="NCBIfam" id="TIGR01733">
    <property type="entry name" value="AA-adenyl-dom"/>
    <property type="match status" value="1"/>
</dbReference>
<keyword evidence="4" id="KW-0677">Repeat</keyword>
<dbReference type="InterPro" id="IPR010060">
    <property type="entry name" value="NRPS_synth"/>
</dbReference>
<dbReference type="PANTHER" id="PTHR45527">
    <property type="entry name" value="NONRIBOSOMAL PEPTIDE SYNTHETASE"/>
    <property type="match status" value="1"/>
</dbReference>
<dbReference type="CDD" id="cd19543">
    <property type="entry name" value="DCL_NRPS"/>
    <property type="match status" value="1"/>
</dbReference>
<dbReference type="Pfam" id="PF00550">
    <property type="entry name" value="PP-binding"/>
    <property type="match status" value="1"/>
</dbReference>
<dbReference type="SUPFAM" id="SSF47336">
    <property type="entry name" value="ACP-like"/>
    <property type="match status" value="1"/>
</dbReference>
<evidence type="ECO:0000256" key="4">
    <source>
        <dbReference type="ARBA" id="ARBA00022737"/>
    </source>
</evidence>
<keyword evidence="7" id="KW-1185">Reference proteome</keyword>
<protein>
    <submittedName>
        <fullName evidence="6">Non-ribosomal peptide synthase protein (TIGR01720 family)/amino acid adenylation domain-containing protein</fullName>
    </submittedName>
</protein>
<dbReference type="EMBL" id="VLLG01000005">
    <property type="protein sequence ID" value="TWI84569.1"/>
    <property type="molecule type" value="Genomic_DNA"/>
</dbReference>
<dbReference type="SUPFAM" id="SSF52777">
    <property type="entry name" value="CoA-dependent acyltransferases"/>
    <property type="match status" value="3"/>
</dbReference>
<dbReference type="CDD" id="cd05930">
    <property type="entry name" value="A_NRPS"/>
    <property type="match status" value="1"/>
</dbReference>
<feature type="domain" description="Carrier" evidence="5">
    <location>
        <begin position="1122"/>
        <end position="1198"/>
    </location>
</feature>
<dbReference type="GO" id="GO:0031177">
    <property type="term" value="F:phosphopantetheine binding"/>
    <property type="evidence" value="ECO:0007669"/>
    <property type="project" value="TreeGrafter"/>
</dbReference>
<dbReference type="Gene3D" id="3.30.559.30">
    <property type="entry name" value="Nonribosomal peptide synthetase, condensation domain"/>
    <property type="match status" value="2"/>
</dbReference>
<keyword evidence="2" id="KW-0596">Phosphopantetheine</keyword>
<evidence type="ECO:0000256" key="3">
    <source>
        <dbReference type="ARBA" id="ARBA00022553"/>
    </source>
</evidence>
<dbReference type="GO" id="GO:0003824">
    <property type="term" value="F:catalytic activity"/>
    <property type="evidence" value="ECO:0007669"/>
    <property type="project" value="InterPro"/>
</dbReference>